<reference evidence="2" key="2">
    <citation type="journal article" date="2024" name="Plant">
        <title>Genomic evolution and insights into agronomic trait innovations of Sesamum species.</title>
        <authorList>
            <person name="Miao H."/>
            <person name="Wang L."/>
            <person name="Qu L."/>
            <person name="Liu H."/>
            <person name="Sun Y."/>
            <person name="Le M."/>
            <person name="Wang Q."/>
            <person name="Wei S."/>
            <person name="Zheng Y."/>
            <person name="Lin W."/>
            <person name="Duan Y."/>
            <person name="Cao H."/>
            <person name="Xiong S."/>
            <person name="Wang X."/>
            <person name="Wei L."/>
            <person name="Li C."/>
            <person name="Ma Q."/>
            <person name="Ju M."/>
            <person name="Zhao R."/>
            <person name="Li G."/>
            <person name="Mu C."/>
            <person name="Tian Q."/>
            <person name="Mei H."/>
            <person name="Zhang T."/>
            <person name="Gao T."/>
            <person name="Zhang H."/>
        </authorList>
    </citation>
    <scope>NUCLEOTIDE SEQUENCE</scope>
    <source>
        <strain evidence="2">KEN1</strain>
    </source>
</reference>
<evidence type="ECO:0000313" key="2">
    <source>
        <dbReference type="EMBL" id="KAL0394882.1"/>
    </source>
</evidence>
<dbReference type="Pfam" id="PF22936">
    <property type="entry name" value="Pol_BBD"/>
    <property type="match status" value="1"/>
</dbReference>
<dbReference type="PANTHER" id="PTHR47592:SF27">
    <property type="entry name" value="OS08G0421700 PROTEIN"/>
    <property type="match status" value="1"/>
</dbReference>
<dbReference type="InterPro" id="IPR054722">
    <property type="entry name" value="PolX-like_BBD"/>
</dbReference>
<dbReference type="EMBL" id="JACGWN010000016">
    <property type="protein sequence ID" value="KAL0394882.1"/>
    <property type="molecule type" value="Genomic_DNA"/>
</dbReference>
<gene>
    <name evidence="2" type="ORF">Slati_4454400</name>
</gene>
<proteinExistence type="predicted"/>
<dbReference type="GO" id="GO:0008270">
    <property type="term" value="F:zinc ion binding"/>
    <property type="evidence" value="ECO:0007669"/>
    <property type="project" value="InterPro"/>
</dbReference>
<feature type="domain" description="Retrovirus-related Pol polyprotein from transposon TNT 1-94-like beta-barrel" evidence="1">
    <location>
        <begin position="150"/>
        <end position="232"/>
    </location>
</feature>
<dbReference type="PANTHER" id="PTHR47592">
    <property type="entry name" value="PBF68 PROTEIN"/>
    <property type="match status" value="1"/>
</dbReference>
<dbReference type="SUPFAM" id="SSF57756">
    <property type="entry name" value="Retrovirus zinc finger-like domains"/>
    <property type="match status" value="1"/>
</dbReference>
<accession>A0AAW2SRW6</accession>
<dbReference type="Gene3D" id="4.10.60.10">
    <property type="entry name" value="Zinc finger, CCHC-type"/>
    <property type="match status" value="1"/>
</dbReference>
<dbReference type="InterPro" id="IPR036875">
    <property type="entry name" value="Znf_CCHC_sf"/>
</dbReference>
<protein>
    <recommendedName>
        <fullName evidence="1">Retrovirus-related Pol polyprotein from transposon TNT 1-94-like beta-barrel domain-containing protein</fullName>
    </recommendedName>
</protein>
<dbReference type="AlphaFoldDB" id="A0AAW2SRW6"/>
<sequence>MYIDVILQLLPLSYDPFVVNYNMKGLEKSVHELINMLVQYEATTHKLGPLALIGEASTSKENGQRVGCWKRKKGEEKVIAATVRALSALVAPMGMGKGKGKARGSQRSKANDVCMYCQENEHWKRECQQLLSNQGMFVIEVNMITNSASWVLDTKYGAHICNDLQVLQRSRRLTKDEMILRLGDGKAVATKVVGSVELASSHHVRVVFNDYFYVPSMIKNIISISILDKEGYSFTINKNIFYIINDVISHLLGTLVNDLCILQ</sequence>
<name>A0AAW2SRW6_9LAMI</name>
<reference evidence="2" key="1">
    <citation type="submission" date="2020-06" db="EMBL/GenBank/DDBJ databases">
        <authorList>
            <person name="Li T."/>
            <person name="Hu X."/>
            <person name="Zhang T."/>
            <person name="Song X."/>
            <person name="Zhang H."/>
            <person name="Dai N."/>
            <person name="Sheng W."/>
            <person name="Hou X."/>
            <person name="Wei L."/>
        </authorList>
    </citation>
    <scope>NUCLEOTIDE SEQUENCE</scope>
    <source>
        <strain evidence="2">KEN1</strain>
        <tissue evidence="2">Leaf</tissue>
    </source>
</reference>
<organism evidence="2">
    <name type="scientific">Sesamum latifolium</name>
    <dbReference type="NCBI Taxonomy" id="2727402"/>
    <lineage>
        <taxon>Eukaryota</taxon>
        <taxon>Viridiplantae</taxon>
        <taxon>Streptophyta</taxon>
        <taxon>Embryophyta</taxon>
        <taxon>Tracheophyta</taxon>
        <taxon>Spermatophyta</taxon>
        <taxon>Magnoliopsida</taxon>
        <taxon>eudicotyledons</taxon>
        <taxon>Gunneridae</taxon>
        <taxon>Pentapetalae</taxon>
        <taxon>asterids</taxon>
        <taxon>lamiids</taxon>
        <taxon>Lamiales</taxon>
        <taxon>Pedaliaceae</taxon>
        <taxon>Sesamum</taxon>
    </lineage>
</organism>
<comment type="caution">
    <text evidence="2">The sequence shown here is derived from an EMBL/GenBank/DDBJ whole genome shotgun (WGS) entry which is preliminary data.</text>
</comment>
<dbReference type="GO" id="GO:0003676">
    <property type="term" value="F:nucleic acid binding"/>
    <property type="evidence" value="ECO:0007669"/>
    <property type="project" value="InterPro"/>
</dbReference>
<evidence type="ECO:0000259" key="1">
    <source>
        <dbReference type="Pfam" id="PF22936"/>
    </source>
</evidence>